<feature type="compositionally biased region" description="Low complexity" evidence="1">
    <location>
        <begin position="338"/>
        <end position="358"/>
    </location>
</feature>
<reference evidence="4" key="1">
    <citation type="journal article" date="2011" name="Nature">
        <title>Genome sequence and analysis of the tuber crop potato.</title>
        <authorList>
            <consortium name="The Potato Genome Sequencing Consortium"/>
        </authorList>
    </citation>
    <scope>NUCLEOTIDE SEQUENCE [LARGE SCALE GENOMIC DNA]</scope>
    <source>
        <strain evidence="4">cv. DM1-3 516 R44</strain>
    </source>
</reference>
<dbReference type="InParanoid" id="M1DX77"/>
<keyword evidence="4" id="KW-1185">Reference proteome</keyword>
<sequence length="358" mass="41000">MERQYGLPHHVLLRYHGPETTPIYAAKGKSIFIAPSRRLINEDDEEYIPPATRTYPTYPRITSNRAQQIYTDARMLNEHDKMAKLVTEERRVLTDSLYTTPVIHELFQRHRSKPNAQPPLESTLLRGFPVNISEVTLRRFIYGPDHTLPINTTEFHYRMGIIQSGEFQRNAKQRESLLRWLAQHLATDGEHAKWVGTPSLGIRKATLIFVAKFLWLLVRNRLSTTQAVTLVRWDWVVTVATMVAGFEIHFTRVLITEIQERVFKATTTLPFPCLIFQLCKDASVLVWHCERLLNAYKTLDICLIMYDSNLAAPHREPQVEGPPLEDDFAADVEKMQVDDTTPPAPTTDAQAPPSSATS</sequence>
<evidence type="ECO:0000259" key="2">
    <source>
        <dbReference type="Pfam" id="PF20167"/>
    </source>
</evidence>
<dbReference type="HOGENOM" id="CLU_028647_1_0_1"/>
<accession>M1DX77</accession>
<dbReference type="Proteomes" id="UP000011115">
    <property type="component" value="Unassembled WGS sequence"/>
</dbReference>
<dbReference type="InterPro" id="IPR046796">
    <property type="entry name" value="Transposase_32_dom"/>
</dbReference>
<feature type="region of interest" description="Disordered" evidence="1">
    <location>
        <begin position="315"/>
        <end position="358"/>
    </location>
</feature>
<dbReference type="Pfam" id="PF20167">
    <property type="entry name" value="Transposase_32"/>
    <property type="match status" value="1"/>
</dbReference>
<dbReference type="EnsemblPlants" id="PGSC0003DMT400095866">
    <property type="protein sequence ID" value="PGSC0003DMT400095866"/>
    <property type="gene ID" value="PGSC0003DMG400045437"/>
</dbReference>
<evidence type="ECO:0000313" key="4">
    <source>
        <dbReference type="Proteomes" id="UP000011115"/>
    </source>
</evidence>
<dbReference type="Gramene" id="PGSC0003DMT400095866">
    <property type="protein sequence ID" value="PGSC0003DMT400095866"/>
    <property type="gene ID" value="PGSC0003DMG400045437"/>
</dbReference>
<feature type="domain" description="Putative plant transposon protein" evidence="2">
    <location>
        <begin position="83"/>
        <end position="284"/>
    </location>
</feature>
<dbReference type="PaxDb" id="4113-PGSC0003DMT400095866"/>
<organism evidence="3 4">
    <name type="scientific">Solanum tuberosum</name>
    <name type="common">Potato</name>
    <dbReference type="NCBI Taxonomy" id="4113"/>
    <lineage>
        <taxon>Eukaryota</taxon>
        <taxon>Viridiplantae</taxon>
        <taxon>Streptophyta</taxon>
        <taxon>Embryophyta</taxon>
        <taxon>Tracheophyta</taxon>
        <taxon>Spermatophyta</taxon>
        <taxon>Magnoliopsida</taxon>
        <taxon>eudicotyledons</taxon>
        <taxon>Gunneridae</taxon>
        <taxon>Pentapetalae</taxon>
        <taxon>asterids</taxon>
        <taxon>lamiids</taxon>
        <taxon>Solanales</taxon>
        <taxon>Solanaceae</taxon>
        <taxon>Solanoideae</taxon>
        <taxon>Solaneae</taxon>
        <taxon>Solanum</taxon>
    </lineage>
</organism>
<evidence type="ECO:0000313" key="3">
    <source>
        <dbReference type="EnsemblPlants" id="PGSC0003DMT400095866"/>
    </source>
</evidence>
<dbReference type="AlphaFoldDB" id="M1DX77"/>
<name>M1DX77_SOLTU</name>
<reference evidence="3" key="2">
    <citation type="submission" date="2015-06" db="UniProtKB">
        <authorList>
            <consortium name="EnsemblPlants"/>
        </authorList>
    </citation>
    <scope>IDENTIFICATION</scope>
    <source>
        <strain evidence="3">DM1-3 516 R44</strain>
    </source>
</reference>
<proteinExistence type="predicted"/>
<protein>
    <submittedName>
        <fullName evidence="3">Integrase core domain containing protein</fullName>
    </submittedName>
</protein>
<evidence type="ECO:0000256" key="1">
    <source>
        <dbReference type="SAM" id="MobiDB-lite"/>
    </source>
</evidence>